<feature type="compositionally biased region" description="Basic and acidic residues" evidence="7">
    <location>
        <begin position="26"/>
        <end position="48"/>
    </location>
</feature>
<dbReference type="InterPro" id="IPR011701">
    <property type="entry name" value="MFS"/>
</dbReference>
<keyword evidence="3" id="KW-0813">Transport</keyword>
<evidence type="ECO:0000256" key="7">
    <source>
        <dbReference type="SAM" id="MobiDB-lite"/>
    </source>
</evidence>
<feature type="transmembrane region" description="Helical" evidence="8">
    <location>
        <begin position="103"/>
        <end position="127"/>
    </location>
</feature>
<organism evidence="9 10">
    <name type="scientific">Aspergillus ruber (strain CBS 135680)</name>
    <dbReference type="NCBI Taxonomy" id="1388766"/>
    <lineage>
        <taxon>Eukaryota</taxon>
        <taxon>Fungi</taxon>
        <taxon>Dikarya</taxon>
        <taxon>Ascomycota</taxon>
        <taxon>Pezizomycotina</taxon>
        <taxon>Eurotiomycetes</taxon>
        <taxon>Eurotiomycetidae</taxon>
        <taxon>Eurotiales</taxon>
        <taxon>Aspergillaceae</taxon>
        <taxon>Aspergillus</taxon>
        <taxon>Aspergillus subgen. Aspergillus</taxon>
    </lineage>
</organism>
<dbReference type="FunFam" id="1.20.1250.20:FF:000284">
    <property type="entry name" value="Siderophore iron transporter mirB"/>
    <property type="match status" value="1"/>
</dbReference>
<reference evidence="10" key="1">
    <citation type="journal article" date="2014" name="Nat. Commun.">
        <title>Genomic adaptations of the halophilic Dead Sea filamentous fungus Eurotium rubrum.</title>
        <authorList>
            <person name="Kis-Papo T."/>
            <person name="Weig A.R."/>
            <person name="Riley R."/>
            <person name="Persoh D."/>
            <person name="Salamov A."/>
            <person name="Sun H."/>
            <person name="Lipzen A."/>
            <person name="Wasser S.P."/>
            <person name="Rambold G."/>
            <person name="Grigoriev I.V."/>
            <person name="Nevo E."/>
        </authorList>
    </citation>
    <scope>NUCLEOTIDE SEQUENCE [LARGE SCALE GENOMIC DNA]</scope>
    <source>
        <strain evidence="10">CBS 135680</strain>
    </source>
</reference>
<dbReference type="Pfam" id="PF07690">
    <property type="entry name" value="MFS_1"/>
    <property type="match status" value="1"/>
</dbReference>
<proteinExistence type="inferred from homology"/>
<dbReference type="EMBL" id="KK088443">
    <property type="protein sequence ID" value="EYE91562.1"/>
    <property type="molecule type" value="Genomic_DNA"/>
</dbReference>
<dbReference type="InterPro" id="IPR036259">
    <property type="entry name" value="MFS_trans_sf"/>
</dbReference>
<evidence type="ECO:0000256" key="6">
    <source>
        <dbReference type="ARBA" id="ARBA00023136"/>
    </source>
</evidence>
<dbReference type="HOGENOM" id="CLU_012970_1_0_1"/>
<sequence length="596" mass="65559">MGILEFVRGSEKTTTEANAAVISKSQENKPERESSDVHDTGDTDSQPEHVTENAHLGLQKAEAVALVWGKKVVWCTYAWIWICFFMLALQSAISLIAQQTAYAGFMAAPAISTASILASIVGGVLKLPVGKILNIWGRAEGLCASLVVYLLGLIILASCNGPSSYAAGYVLYWVGYDAIYLILQVFIADTSGLRNRAFAFAFASTPFICTAFTGSLAGENFVNKTGGWRWAYGAFCIIMPAVFLPLAVVFKFHERKGRRLGLYEHVRSGRTIVQSIVHYFHEFDIIGALLLMAGWILILLPFSLASYGRAEYKSATFIAMFIVGFFTLFLFAAWEKFVARVHFVDYKLIKKRTVLGACILTTITNFSFYCWDLYFLYFCTVVFDLSQGMAGYMTQIYNVGSCFWGVVIGLWMRFTKEFKYTCLFFAAPLLILGAGLMIKFRGEGGGDIGYVIMCQIFIAFGGGTLVIGQEMAVMAASDREGVPMMLALIGLCQSLGLATGGAVQSAIYNNVFVDALRSKLPNDMKSQAMEISNAGYLAQKQYPLGSDQRNAVNYAWGYSQKYGCIAATAILALALPSIAIWKNYRLDKKQNKGTVL</sequence>
<evidence type="ECO:0000313" key="9">
    <source>
        <dbReference type="EMBL" id="EYE91562.1"/>
    </source>
</evidence>
<evidence type="ECO:0000256" key="4">
    <source>
        <dbReference type="ARBA" id="ARBA00022692"/>
    </source>
</evidence>
<accession>A0A017S3R8</accession>
<evidence type="ECO:0000256" key="5">
    <source>
        <dbReference type="ARBA" id="ARBA00022989"/>
    </source>
</evidence>
<dbReference type="AlphaFoldDB" id="A0A017S3R8"/>
<evidence type="ECO:0000256" key="8">
    <source>
        <dbReference type="SAM" id="Phobius"/>
    </source>
</evidence>
<feature type="transmembrane region" description="Helical" evidence="8">
    <location>
        <begin position="450"/>
        <end position="473"/>
    </location>
</feature>
<keyword evidence="4 8" id="KW-0812">Transmembrane</keyword>
<evidence type="ECO:0000256" key="1">
    <source>
        <dbReference type="ARBA" id="ARBA00004141"/>
    </source>
</evidence>
<feature type="region of interest" description="Disordered" evidence="7">
    <location>
        <begin position="1"/>
        <end position="48"/>
    </location>
</feature>
<feature type="transmembrane region" description="Helical" evidence="8">
    <location>
        <begin position="78"/>
        <end position="97"/>
    </location>
</feature>
<dbReference type="Gene3D" id="1.20.1250.20">
    <property type="entry name" value="MFS general substrate transporter like domains"/>
    <property type="match status" value="1"/>
</dbReference>
<dbReference type="Proteomes" id="UP000019804">
    <property type="component" value="Unassembled WGS sequence"/>
</dbReference>
<feature type="transmembrane region" description="Helical" evidence="8">
    <location>
        <begin position="354"/>
        <end position="377"/>
    </location>
</feature>
<dbReference type="STRING" id="1388766.A0A017S3R8"/>
<feature type="transmembrane region" description="Helical" evidence="8">
    <location>
        <begin position="389"/>
        <end position="411"/>
    </location>
</feature>
<evidence type="ECO:0000313" key="10">
    <source>
        <dbReference type="Proteomes" id="UP000019804"/>
    </source>
</evidence>
<feature type="transmembrane region" description="Helical" evidence="8">
    <location>
        <begin position="170"/>
        <end position="188"/>
    </location>
</feature>
<keyword evidence="10" id="KW-1185">Reference proteome</keyword>
<protein>
    <submittedName>
        <fullName evidence="9">Putative siderochrome-iron transporter</fullName>
    </submittedName>
</protein>
<feature type="transmembrane region" description="Helical" evidence="8">
    <location>
        <begin position="560"/>
        <end position="581"/>
    </location>
</feature>
<comment type="subcellular location">
    <subcellularLocation>
        <location evidence="1">Membrane</location>
        <topology evidence="1">Multi-pass membrane protein</topology>
    </subcellularLocation>
</comment>
<gene>
    <name evidence="9" type="ORF">EURHEDRAFT_405883</name>
</gene>
<feature type="transmembrane region" description="Helical" evidence="8">
    <location>
        <begin position="418"/>
        <end position="438"/>
    </location>
</feature>
<dbReference type="SUPFAM" id="SSF103473">
    <property type="entry name" value="MFS general substrate transporter"/>
    <property type="match status" value="1"/>
</dbReference>
<dbReference type="RefSeq" id="XP_040635252.1">
    <property type="nucleotide sequence ID" value="XM_040780420.1"/>
</dbReference>
<evidence type="ECO:0000256" key="2">
    <source>
        <dbReference type="ARBA" id="ARBA00008335"/>
    </source>
</evidence>
<dbReference type="PANTHER" id="PTHR23501:SF107">
    <property type="entry name" value="TRANSPORTER, PUTATIVE (AFU_ORTHOLOGUE AFUA_7G04730)-RELATED"/>
    <property type="match status" value="1"/>
</dbReference>
<keyword evidence="6 8" id="KW-0472">Membrane</keyword>
<dbReference type="GeneID" id="63695544"/>
<dbReference type="GO" id="GO:0005886">
    <property type="term" value="C:plasma membrane"/>
    <property type="evidence" value="ECO:0007669"/>
    <property type="project" value="TreeGrafter"/>
</dbReference>
<dbReference type="PANTHER" id="PTHR23501">
    <property type="entry name" value="MAJOR FACILITATOR SUPERFAMILY"/>
    <property type="match status" value="1"/>
</dbReference>
<feature type="transmembrane region" description="Helical" evidence="8">
    <location>
        <begin position="197"/>
        <end position="218"/>
    </location>
</feature>
<dbReference type="GO" id="GO:0022857">
    <property type="term" value="F:transmembrane transporter activity"/>
    <property type="evidence" value="ECO:0007669"/>
    <property type="project" value="InterPro"/>
</dbReference>
<keyword evidence="5 8" id="KW-1133">Transmembrane helix</keyword>
<feature type="transmembrane region" description="Helical" evidence="8">
    <location>
        <begin position="285"/>
        <end position="308"/>
    </location>
</feature>
<feature type="transmembrane region" description="Helical" evidence="8">
    <location>
        <begin position="230"/>
        <end position="250"/>
    </location>
</feature>
<feature type="transmembrane region" description="Helical" evidence="8">
    <location>
        <begin position="485"/>
        <end position="507"/>
    </location>
</feature>
<dbReference type="OrthoDB" id="4078873at2759"/>
<comment type="similarity">
    <text evidence="2">Belongs to the major facilitator superfamily.</text>
</comment>
<feature type="transmembrane region" description="Helical" evidence="8">
    <location>
        <begin position="139"/>
        <end position="158"/>
    </location>
</feature>
<evidence type="ECO:0000256" key="3">
    <source>
        <dbReference type="ARBA" id="ARBA00022448"/>
    </source>
</evidence>
<feature type="transmembrane region" description="Helical" evidence="8">
    <location>
        <begin position="314"/>
        <end position="334"/>
    </location>
</feature>
<name>A0A017S3R8_ASPRC</name>